<sequence>MPIVTWENLSAKQAADAEIRQSVVIHILEQDYTYYVQANMATTPADSVGSSLVFSTGKIG</sequence>
<reference evidence="1 2" key="1">
    <citation type="submission" date="2018-10" db="EMBL/GenBank/DDBJ databases">
        <title>Draft genome sequence of Weissella viridescens UCO-SMC3.</title>
        <authorList>
            <person name="Garcia-Cancino A."/>
            <person name="Espinoza-Monje M."/>
            <person name="Albarracin L."/>
            <person name="Garcia-Castillo V."/>
            <person name="Campos-Martin J."/>
            <person name="Nakano Y."/>
            <person name="Guitierrez-Zamorano C."/>
            <person name="Ikeda-Ohtsubo W."/>
            <person name="Morita H."/>
            <person name="Kitazawa H."/>
            <person name="Villena J."/>
        </authorList>
    </citation>
    <scope>NUCLEOTIDE SEQUENCE [LARGE SCALE GENOMIC DNA]</scope>
    <source>
        <strain evidence="1 2">UCO-SMC3</strain>
    </source>
</reference>
<evidence type="ECO:0000313" key="1">
    <source>
        <dbReference type="EMBL" id="RRG18674.1"/>
    </source>
</evidence>
<evidence type="ECO:0000313" key="2">
    <source>
        <dbReference type="Proteomes" id="UP000275836"/>
    </source>
</evidence>
<name>A0A3P2RDI3_WEIVI</name>
<protein>
    <submittedName>
        <fullName evidence="1">Uncharacterized protein</fullName>
    </submittedName>
</protein>
<organism evidence="1 2">
    <name type="scientific">Weissella viridescens</name>
    <name type="common">Lactobacillus viridescens</name>
    <dbReference type="NCBI Taxonomy" id="1629"/>
    <lineage>
        <taxon>Bacteria</taxon>
        <taxon>Bacillati</taxon>
        <taxon>Bacillota</taxon>
        <taxon>Bacilli</taxon>
        <taxon>Lactobacillales</taxon>
        <taxon>Lactobacillaceae</taxon>
        <taxon>Weissella</taxon>
    </lineage>
</organism>
<gene>
    <name evidence="1" type="ORF">D3P96_01430</name>
</gene>
<dbReference type="EMBL" id="RHGY01000001">
    <property type="protein sequence ID" value="RRG18674.1"/>
    <property type="molecule type" value="Genomic_DNA"/>
</dbReference>
<accession>A0A3P2RDI3</accession>
<comment type="caution">
    <text evidence="1">The sequence shown here is derived from an EMBL/GenBank/DDBJ whole genome shotgun (WGS) entry which is preliminary data.</text>
</comment>
<dbReference type="RefSeq" id="WP_124942617.1">
    <property type="nucleotide sequence ID" value="NZ_RHGY01000001.1"/>
</dbReference>
<dbReference type="Proteomes" id="UP000275836">
    <property type="component" value="Unassembled WGS sequence"/>
</dbReference>
<dbReference type="AlphaFoldDB" id="A0A3P2RDI3"/>
<proteinExistence type="predicted"/>